<keyword evidence="5 10" id="KW-0328">Glycosyltransferase</keyword>
<feature type="domain" description="Glycosyl hydrolase family 13 catalytic" evidence="11">
    <location>
        <begin position="751"/>
        <end position="1265"/>
    </location>
</feature>
<evidence type="ECO:0000256" key="7">
    <source>
        <dbReference type="ARBA" id="ARBA00023277"/>
    </source>
</evidence>
<comment type="similarity">
    <text evidence="2 10">Belongs to the disproportionating enzyme family.</text>
</comment>
<protein>
    <recommendedName>
        <fullName evidence="4 10">4-alpha-glucanotransferase</fullName>
        <ecNumber evidence="3 10">2.4.1.25</ecNumber>
    </recommendedName>
    <alternativeName>
        <fullName evidence="8 10">Amylomaltase</fullName>
    </alternativeName>
    <alternativeName>
        <fullName evidence="9 10">Disproportionating enzyme</fullName>
    </alternativeName>
</protein>
<evidence type="ECO:0000256" key="10">
    <source>
        <dbReference type="RuleBase" id="RU361207"/>
    </source>
</evidence>
<dbReference type="PANTHER" id="PTHR32438">
    <property type="entry name" value="4-ALPHA-GLUCANOTRANSFERASE DPE1, CHLOROPLASTIC/AMYLOPLASTIC"/>
    <property type="match status" value="1"/>
</dbReference>
<organism evidence="12 13">
    <name type="scientific">Candidatus Contendibacter odensensis</name>
    <dbReference type="NCBI Taxonomy" id="1400860"/>
    <lineage>
        <taxon>Bacteria</taxon>
        <taxon>Pseudomonadati</taxon>
        <taxon>Pseudomonadota</taxon>
        <taxon>Gammaproteobacteria</taxon>
        <taxon>Candidatus Competibacteraceae</taxon>
        <taxon>Candidatus Contendibacter</taxon>
    </lineage>
</organism>
<proteinExistence type="inferred from homology"/>
<comment type="caution">
    <text evidence="12">The sequence shown here is derived from an EMBL/GenBank/DDBJ whole genome shotgun (WGS) entry which is preliminary data.</text>
</comment>
<dbReference type="Gene3D" id="3.20.20.80">
    <property type="entry name" value="Glycosidases"/>
    <property type="match status" value="5"/>
</dbReference>
<dbReference type="SMART" id="SM00642">
    <property type="entry name" value="Aamy"/>
    <property type="match status" value="1"/>
</dbReference>
<dbReference type="Pfam" id="PF00128">
    <property type="entry name" value="Alpha-amylase"/>
    <property type="match status" value="1"/>
</dbReference>
<evidence type="ECO:0000256" key="6">
    <source>
        <dbReference type="ARBA" id="ARBA00022679"/>
    </source>
</evidence>
<keyword evidence="7 10" id="KW-0119">Carbohydrate metabolism</keyword>
<keyword evidence="6 10" id="KW-0808">Transferase</keyword>
<evidence type="ECO:0000256" key="5">
    <source>
        <dbReference type="ARBA" id="ARBA00022676"/>
    </source>
</evidence>
<dbReference type="NCBIfam" id="TIGR02401">
    <property type="entry name" value="trehalose_TreY"/>
    <property type="match status" value="1"/>
</dbReference>
<dbReference type="CDD" id="cd11336">
    <property type="entry name" value="AmyAc_MTSase"/>
    <property type="match status" value="1"/>
</dbReference>
<evidence type="ECO:0000313" key="12">
    <source>
        <dbReference type="EMBL" id="PIE83049.1"/>
    </source>
</evidence>
<dbReference type="GO" id="GO:0005975">
    <property type="term" value="P:carbohydrate metabolic process"/>
    <property type="evidence" value="ECO:0007669"/>
    <property type="project" value="InterPro"/>
</dbReference>
<dbReference type="Proteomes" id="UP000229278">
    <property type="component" value="Unassembled WGS sequence"/>
</dbReference>
<evidence type="ECO:0000313" key="13">
    <source>
        <dbReference type="Proteomes" id="UP000229278"/>
    </source>
</evidence>
<dbReference type="Pfam" id="PF21226">
    <property type="entry name" value="MalQ_N"/>
    <property type="match status" value="1"/>
</dbReference>
<dbReference type="SUPFAM" id="SSF51445">
    <property type="entry name" value="(Trans)glycosidases"/>
    <property type="match status" value="2"/>
</dbReference>
<evidence type="ECO:0000256" key="1">
    <source>
        <dbReference type="ARBA" id="ARBA00000439"/>
    </source>
</evidence>
<dbReference type="InterPro" id="IPR017853">
    <property type="entry name" value="GH"/>
</dbReference>
<accession>A0A2G6PFU3</accession>
<dbReference type="PANTHER" id="PTHR32438:SF5">
    <property type="entry name" value="4-ALPHA-GLUCANOTRANSFERASE DPE1, CHLOROPLASTIC_AMYLOPLASTIC"/>
    <property type="match status" value="1"/>
</dbReference>
<evidence type="ECO:0000256" key="4">
    <source>
        <dbReference type="ARBA" id="ARBA00020295"/>
    </source>
</evidence>
<dbReference type="InterPro" id="IPR003385">
    <property type="entry name" value="Glyco_hydro_77"/>
</dbReference>
<name>A0A2G6PFU3_9GAMM</name>
<evidence type="ECO:0000256" key="3">
    <source>
        <dbReference type="ARBA" id="ARBA00012560"/>
    </source>
</evidence>
<dbReference type="GO" id="GO:0004134">
    <property type="term" value="F:4-alpha-glucanotransferase activity"/>
    <property type="evidence" value="ECO:0007669"/>
    <property type="project" value="UniProtKB-EC"/>
</dbReference>
<comment type="catalytic activity">
    <reaction evidence="1 10">
        <text>Transfers a segment of a (1-&gt;4)-alpha-D-glucan to a new position in an acceptor, which may be glucose or a (1-&gt;4)-alpha-D-glucan.</text>
        <dbReference type="EC" id="2.4.1.25"/>
    </reaction>
</comment>
<evidence type="ECO:0000256" key="9">
    <source>
        <dbReference type="ARBA" id="ARBA00031501"/>
    </source>
</evidence>
<evidence type="ECO:0000256" key="8">
    <source>
        <dbReference type="ARBA" id="ARBA00031423"/>
    </source>
</evidence>
<dbReference type="InterPro" id="IPR012767">
    <property type="entry name" value="Trehalose_TreY"/>
</dbReference>
<evidence type="ECO:0000259" key="11">
    <source>
        <dbReference type="SMART" id="SM00642"/>
    </source>
</evidence>
<dbReference type="EMBL" id="PDTV01000008">
    <property type="protein sequence ID" value="PIE83049.1"/>
    <property type="molecule type" value="Genomic_DNA"/>
</dbReference>
<dbReference type="InterPro" id="IPR006047">
    <property type="entry name" value="GH13_cat_dom"/>
</dbReference>
<dbReference type="NCBIfam" id="TIGR00217">
    <property type="entry name" value="malQ"/>
    <property type="match status" value="1"/>
</dbReference>
<dbReference type="EC" id="2.4.1.25" evidence="3 10"/>
<dbReference type="Pfam" id="PF02446">
    <property type="entry name" value="Glyco_hydro_77"/>
    <property type="match status" value="1"/>
</dbReference>
<sequence length="1714" mass="195453">MKPEPSALRQLCKLHGIILEHTGRDGSLHSVQPTTQRALLAAMGLPIDEGTDVEQLLHQVQTCLWQRPLAPTQVVQKTDAAPSITLNLPVDDDNKTCEWILHLENGSRQHGRFQVNELELLETFSDGEKKIIRYAFTLPAQLPSGYHRFELRTATLARASTQLIVAPKQAYRPSVLTGEHRVWGPELSLHAIRSHHNWGIGDLSNLKALIEGCAQHGAAVLSIAPLHAQFPRHPAHINPAAPSSRLFLNILYLDIEAISEFAECPEAQETVNDPQFQARLRALRASEAVDYAAIAELKLSILDHLYRYFRKRHSHATSVRRRAFQSFLAEGGEPLRQQALFDTLHEHFQAQDPQHWAWSHWPAVYRDPHSPEVAEFTHAHTEQIEFYSYLYWQLALQASALGRHSLEQASGIGLCHDLSAAPHSYGAETWAQPQAYAHSIRLGIPPGSTRLQHDTDTIAPFNPIALQETGYQPFIQLIRHNMRHFGALRLYPEPGFFRQFWVPEGADPDDGAFVEQPAAALLGILALESQRNQCLVIADDTAETPAFQDLLVDYGIFCQRQLYTEKTPEGSFIPPTDFPREALVTVTTPNAPTITDYWHGHDLDLHHSPDTWERQIVNRAEERARLLVALDRERLLPEDHNVQSALSLPMTTDLLRAIYTYLARTPSRLLTLSLSDVFVQAASDQSSNLPSNADHYWRCKLPPSIEDWPTDPRVLALITELHREREKPSQASEQTETTPHAARQWPIPDATYRFQFHSGFTFGNATALIPYLSALGISHCYASPYLRARPGSTHGYDIIDHCALNPEIGGNKEFEQFTKALHRHQLGQILDIVPNHMGVMGSDNTWWLDVLENGQAAAHADFFDIDWQSAQPALRYKVLVPVLGNHYGLVLENGELRLVFNAEAGSFHIQYYEHSFPIDPHKYPQILGHRIHQLETRLGSDNPLFLEYQSLLTALGHLPACTETEEAKRAERQRDKEIHKRNLADLCYRSPDIAWFIEENRQLLNGTPGETNSFDQLHELLEAQPYQLSFWRVASDNINYRRFFDVNDLAGLRMENEAVFQETHALVFKLLREGKLDGLRIDHPDGLFNPKDYFEQLQKTLAPSVEHAEHDDTDKNTKPLYVVVEKILESYEWLPEDWPVHGTTGYDFTNLVNALFIDPQAEEAMTQCYEDFIGGTVDLEETLYLCKKLMMRVALGSELAVLTNQIERISQLERRTRDFTSIGLWNALREVVACFPVYRTYITADGVSEKDRRYIDWAVSVAKRRSQALDVSIFDFVRTVLLLEVAEGKPDAFREQVLAFVMKFQQYTGPLMAKGLEDTVFYRYNRLLSLNEVGGDPGRFSISVSGFHHANQDRMELWPHAMLSSSTHDSKRSEDVRARINVLSELPEEWDKNLKRWSRINKNKKRLVNDQLAPSANDEYMIYQNLLGAYPLGTVDADGLAAFRERIQQYLLKAVKEAKEHSSWINPNQDYEEAVTSFAAALLEPEKNRFLDEFLPFQHMVARFGLYNSLSQTLLKLTAPGLPDIYQGNEIWDFSLVDPDNRRPVDYPYRQKMLHNLRIHFNEDKKDITSKIPELLDNMNDGRMKLYLTWRTLNLRRQHSALFQHGAYIPLTVKGDKADHACAFARRWKNREVIVIAPRLFLRLLEGHTDQQPLGEAVWGDTTLEWIVENDSAQHYKNVLTQETVSPEITEGVAQLALAKILQHFPAGLLVAVN</sequence>
<evidence type="ECO:0000256" key="2">
    <source>
        <dbReference type="ARBA" id="ARBA00005684"/>
    </source>
</evidence>
<reference evidence="12 13" key="1">
    <citation type="submission" date="2017-10" db="EMBL/GenBank/DDBJ databases">
        <title>Novel microbial diversity and functional potential in the marine mammal oral microbiome.</title>
        <authorList>
            <person name="Dudek N.K."/>
            <person name="Sun C.L."/>
            <person name="Burstein D."/>
            <person name="Kantor R.S."/>
            <person name="Aliaga Goltsman D.S."/>
            <person name="Bik E.M."/>
            <person name="Thomas B.C."/>
            <person name="Banfield J.F."/>
            <person name="Relman D.A."/>
        </authorList>
    </citation>
    <scope>NUCLEOTIDE SEQUENCE [LARGE SCALE GENOMIC DNA]</scope>
    <source>
        <strain evidence="12">DOLJORAL78_50_517</strain>
    </source>
</reference>
<gene>
    <name evidence="12" type="ORF">CSA09_03910</name>
</gene>
<dbReference type="InterPro" id="IPR048458">
    <property type="entry name" value="MalQ_N"/>
</dbReference>